<proteinExistence type="predicted"/>
<reference evidence="2" key="1">
    <citation type="submission" date="2016-10" db="EMBL/GenBank/DDBJ databases">
        <authorList>
            <person name="Varghese N."/>
            <person name="Submissions S."/>
        </authorList>
    </citation>
    <scope>NUCLEOTIDE SEQUENCE [LARGE SCALE GENOMIC DNA]</scope>
    <source>
        <strain evidence="2">Nm71</strain>
    </source>
</reference>
<evidence type="ECO:0000313" key="2">
    <source>
        <dbReference type="Proteomes" id="UP000199345"/>
    </source>
</evidence>
<sequence>MKLTAEQQQRQIMWHRLMMPANDATIAQPKKKNRPSIGRNERGPFCYLTCEQLAKLVDFLVSLRSLPTRGKRKEYYERAKAAGYLIDKNGNEQTFGGFRQYYAIAMTKRTTNGDIQAVVRHARTYGLSAELCAAIAGTDVKEASRIIKEHIEG</sequence>
<dbReference type="EMBL" id="FOIA01000025">
    <property type="protein sequence ID" value="SET40374.1"/>
    <property type="molecule type" value="Genomic_DNA"/>
</dbReference>
<dbReference type="Proteomes" id="UP000199345">
    <property type="component" value="Unassembled WGS sequence"/>
</dbReference>
<organism evidence="1 2">
    <name type="scientific">Nitrosomonas marina</name>
    <dbReference type="NCBI Taxonomy" id="917"/>
    <lineage>
        <taxon>Bacteria</taxon>
        <taxon>Pseudomonadati</taxon>
        <taxon>Pseudomonadota</taxon>
        <taxon>Betaproteobacteria</taxon>
        <taxon>Nitrosomonadales</taxon>
        <taxon>Nitrosomonadaceae</taxon>
        <taxon>Nitrosomonas</taxon>
    </lineage>
</organism>
<name>A0A1I0E636_9PROT</name>
<keyword evidence="2" id="KW-1185">Reference proteome</keyword>
<accession>A0A1I0E636</accession>
<gene>
    <name evidence="1" type="ORF">SAMN05216326_12518</name>
</gene>
<protein>
    <submittedName>
        <fullName evidence="1">Uncharacterized protein</fullName>
    </submittedName>
</protein>
<dbReference type="AlphaFoldDB" id="A0A1I0E636"/>
<evidence type="ECO:0000313" key="1">
    <source>
        <dbReference type="EMBL" id="SET40374.1"/>
    </source>
</evidence>
<dbReference type="RefSeq" id="WP_090659872.1">
    <property type="nucleotide sequence ID" value="NZ_FOIA01000025.1"/>
</dbReference>
<dbReference type="OrthoDB" id="8550548at2"/>